<evidence type="ECO:0000313" key="4">
    <source>
        <dbReference type="Proteomes" id="UP000199138"/>
    </source>
</evidence>
<dbReference type="Proteomes" id="UP000199138">
    <property type="component" value="Unassembled WGS sequence"/>
</dbReference>
<proteinExistence type="predicted"/>
<dbReference type="InterPro" id="IPR029058">
    <property type="entry name" value="AB_hydrolase_fold"/>
</dbReference>
<dbReference type="PANTHER" id="PTHR22946">
    <property type="entry name" value="DIENELACTONE HYDROLASE DOMAIN-CONTAINING PROTEIN-RELATED"/>
    <property type="match status" value="1"/>
</dbReference>
<keyword evidence="1" id="KW-0378">Hydrolase</keyword>
<dbReference type="GO" id="GO:0052689">
    <property type="term" value="F:carboxylic ester hydrolase activity"/>
    <property type="evidence" value="ECO:0007669"/>
    <property type="project" value="UniProtKB-ARBA"/>
</dbReference>
<dbReference type="GO" id="GO:0006508">
    <property type="term" value="P:proteolysis"/>
    <property type="evidence" value="ECO:0007669"/>
    <property type="project" value="InterPro"/>
</dbReference>
<keyword evidence="4" id="KW-1185">Reference proteome</keyword>
<dbReference type="InterPro" id="IPR050261">
    <property type="entry name" value="FrsA_esterase"/>
</dbReference>
<evidence type="ECO:0000259" key="2">
    <source>
        <dbReference type="Pfam" id="PF00326"/>
    </source>
</evidence>
<dbReference type="GO" id="GO:0008236">
    <property type="term" value="F:serine-type peptidase activity"/>
    <property type="evidence" value="ECO:0007669"/>
    <property type="project" value="InterPro"/>
</dbReference>
<dbReference type="AlphaFoldDB" id="A0A1I7EST1"/>
<dbReference type="Gene3D" id="3.40.50.1820">
    <property type="entry name" value="alpha/beta hydrolase"/>
    <property type="match status" value="1"/>
</dbReference>
<accession>A0A1I7EST1</accession>
<dbReference type="EMBL" id="FPBK01000001">
    <property type="protein sequence ID" value="SFU26976.1"/>
    <property type="molecule type" value="Genomic_DNA"/>
</dbReference>
<name>A0A1I7EST1_9FLAO</name>
<dbReference type="PANTHER" id="PTHR22946:SF9">
    <property type="entry name" value="POLYKETIDE TRANSFERASE AF380"/>
    <property type="match status" value="1"/>
</dbReference>
<dbReference type="RefSeq" id="WP_093021212.1">
    <property type="nucleotide sequence ID" value="NZ_FPBK01000001.1"/>
</dbReference>
<gene>
    <name evidence="3" type="ORF">SAMN05216480_10122</name>
</gene>
<evidence type="ECO:0000256" key="1">
    <source>
        <dbReference type="ARBA" id="ARBA00022801"/>
    </source>
</evidence>
<evidence type="ECO:0000313" key="3">
    <source>
        <dbReference type="EMBL" id="SFU26976.1"/>
    </source>
</evidence>
<organism evidence="3 4">
    <name type="scientific">Pustulibacterium marinum</name>
    <dbReference type="NCBI Taxonomy" id="1224947"/>
    <lineage>
        <taxon>Bacteria</taxon>
        <taxon>Pseudomonadati</taxon>
        <taxon>Bacteroidota</taxon>
        <taxon>Flavobacteriia</taxon>
        <taxon>Flavobacteriales</taxon>
        <taxon>Flavobacteriaceae</taxon>
        <taxon>Pustulibacterium</taxon>
    </lineage>
</organism>
<feature type="domain" description="Peptidase S9 prolyl oligopeptidase catalytic" evidence="2">
    <location>
        <begin position="83"/>
        <end position="253"/>
    </location>
</feature>
<reference evidence="3 4" key="1">
    <citation type="submission" date="2016-10" db="EMBL/GenBank/DDBJ databases">
        <authorList>
            <person name="de Groot N.N."/>
        </authorList>
    </citation>
    <scope>NUCLEOTIDE SEQUENCE [LARGE SCALE GENOMIC DNA]</scope>
    <source>
        <strain evidence="3 4">CGMCC 1.12333</strain>
    </source>
</reference>
<dbReference type="InterPro" id="IPR001375">
    <property type="entry name" value="Peptidase_S9_cat"/>
</dbReference>
<dbReference type="SUPFAM" id="SSF53474">
    <property type="entry name" value="alpha/beta-Hydrolases"/>
    <property type="match status" value="1"/>
</dbReference>
<sequence length="282" mass="32257">MTKEEFILDGKHHRPILADITLTEDNSKKPIILFAHGYKGFKDWGAWHLVASTFAKAGIAFLKFNFSHNGGTVEQPIDFPDLDAFGKNNYVKELDDIQTIIDFVSSADFKFASEIDPEQIAIMGHSRGGGIITISAAEDSRIKQLISWAGVSDFESRFPTGFKKLVWRMRGVGYVVNSRTKQKMPHYYEFYKNFMANRERLNIKRATQKLKIPHLLVHGTTDPTVPLWEAENMQKWNPNAELLKVPNGDHNFGAKHPWESNTMPEDLTNVTERTIQFIKKNF</sequence>
<protein>
    <submittedName>
        <fullName evidence="3">Prolyl oligopeptidase family protein</fullName>
    </submittedName>
</protein>
<dbReference type="OrthoDB" id="9808543at2"/>
<dbReference type="STRING" id="1224947.SAMN05216480_10122"/>
<dbReference type="Pfam" id="PF00326">
    <property type="entry name" value="Peptidase_S9"/>
    <property type="match status" value="1"/>
</dbReference>